<feature type="region of interest" description="Disordered" evidence="4">
    <location>
        <begin position="340"/>
        <end position="373"/>
    </location>
</feature>
<evidence type="ECO:0000313" key="6">
    <source>
        <dbReference type="EMBL" id="ORY25534.1"/>
    </source>
</evidence>
<evidence type="ECO:0000256" key="2">
    <source>
        <dbReference type="ARBA" id="ARBA00023180"/>
    </source>
</evidence>
<feature type="disulfide bond" evidence="3">
    <location>
        <begin position="57"/>
        <end position="436"/>
    </location>
</feature>
<protein>
    <submittedName>
        <fullName evidence="6">Histidine phosphatase superfamily</fullName>
    </submittedName>
</protein>
<dbReference type="Proteomes" id="UP000193986">
    <property type="component" value="Unassembled WGS sequence"/>
</dbReference>
<name>A0A1Y2ASU1_9TREE</name>
<keyword evidence="7" id="KW-1185">Reference proteome</keyword>
<evidence type="ECO:0000256" key="4">
    <source>
        <dbReference type="SAM" id="MobiDB-lite"/>
    </source>
</evidence>
<dbReference type="AlphaFoldDB" id="A0A1Y2ASU1"/>
<dbReference type="EMBL" id="MCFC01000056">
    <property type="protein sequence ID" value="ORY25534.1"/>
    <property type="molecule type" value="Genomic_DNA"/>
</dbReference>
<dbReference type="CDD" id="cd07061">
    <property type="entry name" value="HP_HAP_like"/>
    <property type="match status" value="1"/>
</dbReference>
<dbReference type="SUPFAM" id="SSF53254">
    <property type="entry name" value="Phosphoglycerate mutase-like"/>
    <property type="match status" value="1"/>
</dbReference>
<dbReference type="Pfam" id="PF00328">
    <property type="entry name" value="His_Phos_2"/>
    <property type="match status" value="1"/>
</dbReference>
<keyword evidence="3" id="KW-1015">Disulfide bond</keyword>
<keyword evidence="2" id="KW-0325">Glycoprotein</keyword>
<sequence>MSLRQLLAVAAVLSSALAAPSQQPFSLPNRIDPLKHLSAISPFFLPTEKPTPLPPRCSLTRVSLLVRHSSIMGNDDEYEQTMGPFIHKIGNLSTDDLPDSGEWSFLREWETPIVEERLEELSGRGKKDAKKLGKYIRKQYDDLFPSKKRKSVDEARKGKKDKKGKDTTYKVWTASSDRDIESAKAYILGSFPRHQSGDDGHGDGEVVQLVKVPNKARDWDRSLTPHKACDAFEKQSSLEPASKWLDIYAPKVRARLAGTIPGLAEKLDDQDILAMQMLCGYETIAQGFSPFCHVFTDEEWLDFEYYMDVRFHYMMGYGNDLSPYLGMPWVKTAKHLLGGKDSDSDSTSDDEANSLQPLPEPKLPPNASHSQLLHPSFTHRESPAFVSVFLNLYNSSTSAHPASHPPSLDHRVPNRDWRTSHLVSFLGHVALERFHCKGDGDYVRAVVNGKHEVMHGCEDGLDGSCRWKTFHDWVDERALRWGDWESVCDVK</sequence>
<organism evidence="6 7">
    <name type="scientific">Naematelia encephala</name>
    <dbReference type="NCBI Taxonomy" id="71784"/>
    <lineage>
        <taxon>Eukaryota</taxon>
        <taxon>Fungi</taxon>
        <taxon>Dikarya</taxon>
        <taxon>Basidiomycota</taxon>
        <taxon>Agaricomycotina</taxon>
        <taxon>Tremellomycetes</taxon>
        <taxon>Tremellales</taxon>
        <taxon>Naemateliaceae</taxon>
        <taxon>Naematelia</taxon>
    </lineage>
</organism>
<feature type="disulfide bond" evidence="3">
    <location>
        <begin position="279"/>
        <end position="292"/>
    </location>
</feature>
<dbReference type="OrthoDB" id="6509975at2759"/>
<evidence type="ECO:0000313" key="7">
    <source>
        <dbReference type="Proteomes" id="UP000193986"/>
    </source>
</evidence>
<feature type="disulfide bond" evidence="3">
    <location>
        <begin position="457"/>
        <end position="465"/>
    </location>
</feature>
<keyword evidence="1" id="KW-0378">Hydrolase</keyword>
<dbReference type="GO" id="GO:0009277">
    <property type="term" value="C:fungal-type cell wall"/>
    <property type="evidence" value="ECO:0007669"/>
    <property type="project" value="TreeGrafter"/>
</dbReference>
<dbReference type="PIRSF" id="PIRSF000894">
    <property type="entry name" value="Acid_phosphatase"/>
    <property type="match status" value="1"/>
</dbReference>
<keyword evidence="5" id="KW-0732">Signal</keyword>
<accession>A0A1Y2ASU1</accession>
<feature type="region of interest" description="Disordered" evidence="4">
    <location>
        <begin position="147"/>
        <end position="166"/>
    </location>
</feature>
<dbReference type="PANTHER" id="PTHR20963:SF12">
    <property type="entry name" value="HISTIDINE ACID PHOSPHATASE"/>
    <property type="match status" value="1"/>
</dbReference>
<proteinExistence type="predicted"/>
<evidence type="ECO:0000256" key="5">
    <source>
        <dbReference type="SAM" id="SignalP"/>
    </source>
</evidence>
<evidence type="ECO:0000256" key="1">
    <source>
        <dbReference type="ARBA" id="ARBA00022801"/>
    </source>
</evidence>
<reference evidence="6 7" key="1">
    <citation type="submission" date="2016-07" db="EMBL/GenBank/DDBJ databases">
        <title>Pervasive Adenine N6-methylation of Active Genes in Fungi.</title>
        <authorList>
            <consortium name="DOE Joint Genome Institute"/>
            <person name="Mondo S.J."/>
            <person name="Dannebaum R.O."/>
            <person name="Kuo R.C."/>
            <person name="Labutti K."/>
            <person name="Haridas S."/>
            <person name="Kuo A."/>
            <person name="Salamov A."/>
            <person name="Ahrendt S.R."/>
            <person name="Lipzen A."/>
            <person name="Sullivan W."/>
            <person name="Andreopoulos W.B."/>
            <person name="Clum A."/>
            <person name="Lindquist E."/>
            <person name="Daum C."/>
            <person name="Ramamoorthy G.K."/>
            <person name="Gryganskyi A."/>
            <person name="Culley D."/>
            <person name="Magnuson J.K."/>
            <person name="James T.Y."/>
            <person name="O'Malley M.A."/>
            <person name="Stajich J.E."/>
            <person name="Spatafora J.W."/>
            <person name="Visel A."/>
            <person name="Grigoriev I.V."/>
        </authorList>
    </citation>
    <scope>NUCLEOTIDE SEQUENCE [LARGE SCALE GENOMIC DNA]</scope>
    <source>
        <strain evidence="6 7">68-887.2</strain>
    </source>
</reference>
<dbReference type="InParanoid" id="A0A1Y2ASU1"/>
<comment type="caution">
    <text evidence="6">The sequence shown here is derived from an EMBL/GenBank/DDBJ whole genome shotgun (WGS) entry which is preliminary data.</text>
</comment>
<dbReference type="InterPro" id="IPR029033">
    <property type="entry name" value="His_PPase_superfam"/>
</dbReference>
<evidence type="ECO:0000256" key="3">
    <source>
        <dbReference type="PIRSR" id="PIRSR000894-2"/>
    </source>
</evidence>
<feature type="compositionally biased region" description="Basic and acidic residues" evidence="4">
    <location>
        <begin position="147"/>
        <end position="156"/>
    </location>
</feature>
<dbReference type="InterPro" id="IPR016274">
    <property type="entry name" value="Histidine_acid_Pase_euk"/>
</dbReference>
<dbReference type="InterPro" id="IPR000560">
    <property type="entry name" value="His_Pase_clade-2"/>
</dbReference>
<dbReference type="STRING" id="71784.A0A1Y2ASU1"/>
<dbReference type="Gene3D" id="3.40.50.1240">
    <property type="entry name" value="Phosphoglycerate mutase-like"/>
    <property type="match status" value="1"/>
</dbReference>
<gene>
    <name evidence="6" type="ORF">BCR39DRAFT_485359</name>
</gene>
<feature type="signal peptide" evidence="5">
    <location>
        <begin position="1"/>
        <end position="18"/>
    </location>
</feature>
<dbReference type="GO" id="GO:0003993">
    <property type="term" value="F:acid phosphatase activity"/>
    <property type="evidence" value="ECO:0007669"/>
    <property type="project" value="TreeGrafter"/>
</dbReference>
<feature type="chain" id="PRO_5013163955" evidence="5">
    <location>
        <begin position="19"/>
        <end position="491"/>
    </location>
</feature>
<dbReference type="PANTHER" id="PTHR20963">
    <property type="entry name" value="MULTIPLE INOSITOL POLYPHOSPHATE PHOSPHATASE-RELATED"/>
    <property type="match status" value="1"/>
</dbReference>